<accession>A0A1T4N0W2</accession>
<dbReference type="Gene3D" id="3.40.50.300">
    <property type="entry name" value="P-loop containing nucleotide triphosphate hydrolases"/>
    <property type="match status" value="1"/>
</dbReference>
<name>A0A1T4N0W2_9SPIR</name>
<dbReference type="EMBL" id="FUXC01000005">
    <property type="protein sequence ID" value="SJZ72746.1"/>
    <property type="molecule type" value="Genomic_DNA"/>
</dbReference>
<dbReference type="InterPro" id="IPR003593">
    <property type="entry name" value="AAA+_ATPase"/>
</dbReference>
<feature type="domain" description="ABC transporter" evidence="4">
    <location>
        <begin position="4"/>
        <end position="255"/>
    </location>
</feature>
<reference evidence="5 6" key="1">
    <citation type="submission" date="2017-02" db="EMBL/GenBank/DDBJ databases">
        <authorList>
            <person name="Peterson S.W."/>
        </authorList>
    </citation>
    <scope>NUCLEOTIDE SEQUENCE [LARGE SCALE GENOMIC DNA]</scope>
    <source>
        <strain evidence="5 6">ATCC BAA-909</strain>
    </source>
</reference>
<dbReference type="PROSITE" id="PS50893">
    <property type="entry name" value="ABC_TRANSPORTER_2"/>
    <property type="match status" value="1"/>
</dbReference>
<dbReference type="RefSeq" id="WP_078930810.1">
    <property type="nucleotide sequence ID" value="NZ_FUXC01000005.1"/>
</dbReference>
<gene>
    <name evidence="5" type="ORF">SAMN02745152_01055</name>
</gene>
<proteinExistence type="predicted"/>
<dbReference type="OrthoDB" id="359015at2"/>
<dbReference type="STRING" id="225004.SAMN02745152_01055"/>
<evidence type="ECO:0000256" key="3">
    <source>
        <dbReference type="ARBA" id="ARBA00022840"/>
    </source>
</evidence>
<sequence>MDFLQFDDVTFSYPPVDGDVDSNGKQIVPAPVFEHFSGSLPGGGFISLVGQNGCGKSTFLMLASGRLLPDSGNIKLLGKNPAKLNQEEKNLLASVIYQNVEFDTEDKTGGLLAQVYSAGALKNNAKAIRSDGDLLAEIIEIFELDSLLERPLTHLSKGEKQRVILAFSLLYGSASVFMDEPMFAMEDRQKENALAYLKEFVKKTGTTIYCSMHELDLSKKYSDYVLLFYPGREMAFGTPEEVLTPKDLEKAYQIPAEMLKHKEDMTREQLKAVAKTIDEQFSKKN</sequence>
<dbReference type="Pfam" id="PF00005">
    <property type="entry name" value="ABC_tran"/>
    <property type="match status" value="1"/>
</dbReference>
<dbReference type="GeneID" id="303367306"/>
<keyword evidence="2" id="KW-0547">Nucleotide-binding</keyword>
<organism evidence="5 6">
    <name type="scientific">Treponema berlinense</name>
    <dbReference type="NCBI Taxonomy" id="225004"/>
    <lineage>
        <taxon>Bacteria</taxon>
        <taxon>Pseudomonadati</taxon>
        <taxon>Spirochaetota</taxon>
        <taxon>Spirochaetia</taxon>
        <taxon>Spirochaetales</taxon>
        <taxon>Treponemataceae</taxon>
        <taxon>Treponema</taxon>
    </lineage>
</organism>
<evidence type="ECO:0000259" key="4">
    <source>
        <dbReference type="PROSITE" id="PS50893"/>
    </source>
</evidence>
<dbReference type="Proteomes" id="UP000190395">
    <property type="component" value="Unassembled WGS sequence"/>
</dbReference>
<dbReference type="SUPFAM" id="SSF52540">
    <property type="entry name" value="P-loop containing nucleoside triphosphate hydrolases"/>
    <property type="match status" value="1"/>
</dbReference>
<dbReference type="AlphaFoldDB" id="A0A1T4N0W2"/>
<keyword evidence="6" id="KW-1185">Reference proteome</keyword>
<keyword evidence="3 5" id="KW-0067">ATP-binding</keyword>
<evidence type="ECO:0000256" key="2">
    <source>
        <dbReference type="ARBA" id="ARBA00022741"/>
    </source>
</evidence>
<dbReference type="PANTHER" id="PTHR42734">
    <property type="entry name" value="METAL TRANSPORT SYSTEM ATP-BINDING PROTEIN TM_0124-RELATED"/>
    <property type="match status" value="1"/>
</dbReference>
<dbReference type="GO" id="GO:0005524">
    <property type="term" value="F:ATP binding"/>
    <property type="evidence" value="ECO:0007669"/>
    <property type="project" value="UniProtKB-KW"/>
</dbReference>
<dbReference type="InterPro" id="IPR050153">
    <property type="entry name" value="Metal_Ion_Import_ABC"/>
</dbReference>
<dbReference type="SMART" id="SM00382">
    <property type="entry name" value="AAA"/>
    <property type="match status" value="1"/>
</dbReference>
<evidence type="ECO:0000313" key="6">
    <source>
        <dbReference type="Proteomes" id="UP000190395"/>
    </source>
</evidence>
<keyword evidence="1" id="KW-0813">Transport</keyword>
<protein>
    <submittedName>
        <fullName evidence="5">Iron complex transport system ATP-binding protein</fullName>
    </submittedName>
</protein>
<dbReference type="GO" id="GO:0016887">
    <property type="term" value="F:ATP hydrolysis activity"/>
    <property type="evidence" value="ECO:0007669"/>
    <property type="project" value="InterPro"/>
</dbReference>
<dbReference type="InterPro" id="IPR027417">
    <property type="entry name" value="P-loop_NTPase"/>
</dbReference>
<evidence type="ECO:0000256" key="1">
    <source>
        <dbReference type="ARBA" id="ARBA00022448"/>
    </source>
</evidence>
<evidence type="ECO:0000313" key="5">
    <source>
        <dbReference type="EMBL" id="SJZ72746.1"/>
    </source>
</evidence>
<dbReference type="InterPro" id="IPR003439">
    <property type="entry name" value="ABC_transporter-like_ATP-bd"/>
</dbReference>